<dbReference type="RefSeq" id="WP_099248095.1">
    <property type="nucleotide sequence ID" value="NZ_FXXP01000003.1"/>
</dbReference>
<dbReference type="EMBL" id="FXXP01000003">
    <property type="protein sequence ID" value="SMX29630.1"/>
    <property type="molecule type" value="Genomic_DNA"/>
</dbReference>
<keyword evidence="2" id="KW-0378">Hydrolase</keyword>
<feature type="domain" description="Calcineurin-like phosphoesterase" evidence="1">
    <location>
        <begin position="4"/>
        <end position="195"/>
    </location>
</feature>
<dbReference type="InterPro" id="IPR050126">
    <property type="entry name" value="Ap4A_hydrolase"/>
</dbReference>
<dbReference type="GO" id="GO:0004081">
    <property type="term" value="F:bis(5'-nucleosyl)-tetraphosphatase (asymmetrical) activity"/>
    <property type="evidence" value="ECO:0007669"/>
    <property type="project" value="UniProtKB-EC"/>
</dbReference>
<protein>
    <submittedName>
        <fullName evidence="2">Bis(5'-nucleosyl)-tetraphosphatase PrpE [asymmetrical]</fullName>
        <ecNumber evidence="2">3.6.1.17</ecNumber>
    </submittedName>
</protein>
<reference evidence="3" key="1">
    <citation type="submission" date="2017-05" db="EMBL/GenBank/DDBJ databases">
        <authorList>
            <person name="Rodrigo-Torres L."/>
            <person name="Arahal R. D."/>
            <person name="Lucena T."/>
        </authorList>
    </citation>
    <scope>NUCLEOTIDE SEQUENCE [LARGE SCALE GENOMIC DNA]</scope>
    <source>
        <strain evidence="3">CECT 8649</strain>
    </source>
</reference>
<dbReference type="PANTHER" id="PTHR42850">
    <property type="entry name" value="METALLOPHOSPHOESTERASE"/>
    <property type="match status" value="1"/>
</dbReference>
<dbReference type="SUPFAM" id="SSF56300">
    <property type="entry name" value="Metallo-dependent phosphatases"/>
    <property type="match status" value="1"/>
</dbReference>
<dbReference type="InterPro" id="IPR006186">
    <property type="entry name" value="Ser/Thr-sp_prot-phosphatase"/>
</dbReference>
<keyword evidence="3" id="KW-1185">Reference proteome</keyword>
<sequence>MSDPIFVIGDIHGQIDQLDRALDYIAQDDCAGAPVVFVGDYIDRGPDSRGVIQKLMNGQAAGRDWTFLLGNHDDYLRRFLGPNPDLPKDGSLTRWFLPQVGGLAALESYGASVSSDDSNLRLLEKARAAIPQEHVDWVTALPRLYETEAYIFAHAGIRPGVSLPDQDPEDLIWIRGDFLNDTRDHGKLVVHGHTAIEMPEHRGNRVNVDGGAGFGRPLYPVLLLGHEAFMLGPFGRTRLDPIPQALPGIELT</sequence>
<dbReference type="Proteomes" id="UP000225972">
    <property type="component" value="Unassembled WGS sequence"/>
</dbReference>
<dbReference type="GO" id="GO:0016791">
    <property type="term" value="F:phosphatase activity"/>
    <property type="evidence" value="ECO:0007669"/>
    <property type="project" value="TreeGrafter"/>
</dbReference>
<dbReference type="AlphaFoldDB" id="A0A238JG19"/>
<dbReference type="InterPro" id="IPR004843">
    <property type="entry name" value="Calcineurin-like_PHP"/>
</dbReference>
<dbReference type="GO" id="GO:0008803">
    <property type="term" value="F:bis(5'-nucleosyl)-tetraphosphatase (symmetrical) activity"/>
    <property type="evidence" value="ECO:0007669"/>
    <property type="project" value="TreeGrafter"/>
</dbReference>
<organism evidence="2 3">
    <name type="scientific">Pelagimonas phthalicica</name>
    <dbReference type="NCBI Taxonomy" id="1037362"/>
    <lineage>
        <taxon>Bacteria</taxon>
        <taxon>Pseudomonadati</taxon>
        <taxon>Pseudomonadota</taxon>
        <taxon>Alphaproteobacteria</taxon>
        <taxon>Rhodobacterales</taxon>
        <taxon>Roseobacteraceae</taxon>
        <taxon>Pelagimonas</taxon>
    </lineage>
</organism>
<gene>
    <name evidence="2" type="primary">prpE</name>
    <name evidence="2" type="ORF">TRP8649_03768</name>
</gene>
<dbReference type="Gene3D" id="3.60.21.10">
    <property type="match status" value="1"/>
</dbReference>
<dbReference type="GO" id="GO:0110154">
    <property type="term" value="P:RNA decapping"/>
    <property type="evidence" value="ECO:0007669"/>
    <property type="project" value="TreeGrafter"/>
</dbReference>
<evidence type="ECO:0000313" key="2">
    <source>
        <dbReference type="EMBL" id="SMX29630.1"/>
    </source>
</evidence>
<accession>A0A238JG19</accession>
<dbReference type="Pfam" id="PF00149">
    <property type="entry name" value="Metallophos"/>
    <property type="match status" value="1"/>
</dbReference>
<dbReference type="InterPro" id="IPR029052">
    <property type="entry name" value="Metallo-depent_PP-like"/>
</dbReference>
<name>A0A238JG19_9RHOB</name>
<dbReference type="PANTHER" id="PTHR42850:SF4">
    <property type="entry name" value="ZINC-DEPENDENT ENDOPOLYPHOSPHATASE"/>
    <property type="match status" value="1"/>
</dbReference>
<evidence type="ECO:0000313" key="3">
    <source>
        <dbReference type="Proteomes" id="UP000225972"/>
    </source>
</evidence>
<evidence type="ECO:0000259" key="1">
    <source>
        <dbReference type="Pfam" id="PF00149"/>
    </source>
</evidence>
<dbReference type="PRINTS" id="PR00114">
    <property type="entry name" value="STPHPHTASE"/>
</dbReference>
<dbReference type="EC" id="3.6.1.17" evidence="2"/>
<proteinExistence type="predicted"/>
<dbReference type="GO" id="GO:0005737">
    <property type="term" value="C:cytoplasm"/>
    <property type="evidence" value="ECO:0007669"/>
    <property type="project" value="TreeGrafter"/>
</dbReference>
<dbReference type="OrthoDB" id="9807890at2"/>
<dbReference type="CDD" id="cd00144">
    <property type="entry name" value="MPP_PPP_family"/>
    <property type="match status" value="1"/>
</dbReference>